<dbReference type="EMBL" id="JAUTDP010000007">
    <property type="protein sequence ID" value="KAK3397751.1"/>
    <property type="molecule type" value="Genomic_DNA"/>
</dbReference>
<comment type="caution">
    <text evidence="2">The sequence shown here is derived from an EMBL/GenBank/DDBJ whole genome shotgun (WGS) entry which is preliminary data.</text>
</comment>
<feature type="compositionally biased region" description="Low complexity" evidence="1">
    <location>
        <begin position="56"/>
        <end position="86"/>
    </location>
</feature>
<feature type="compositionally biased region" description="Acidic residues" evidence="1">
    <location>
        <begin position="258"/>
        <end position="283"/>
    </location>
</feature>
<reference evidence="2" key="1">
    <citation type="journal article" date="2023" name="Mol. Phylogenet. Evol.">
        <title>Genome-scale phylogeny and comparative genomics of the fungal order Sordariales.</title>
        <authorList>
            <person name="Hensen N."/>
            <person name="Bonometti L."/>
            <person name="Westerberg I."/>
            <person name="Brannstrom I.O."/>
            <person name="Guillou S."/>
            <person name="Cros-Aarteil S."/>
            <person name="Calhoun S."/>
            <person name="Haridas S."/>
            <person name="Kuo A."/>
            <person name="Mondo S."/>
            <person name="Pangilinan J."/>
            <person name="Riley R."/>
            <person name="LaButti K."/>
            <person name="Andreopoulos B."/>
            <person name="Lipzen A."/>
            <person name="Chen C."/>
            <person name="Yan M."/>
            <person name="Daum C."/>
            <person name="Ng V."/>
            <person name="Clum A."/>
            <person name="Steindorff A."/>
            <person name="Ohm R.A."/>
            <person name="Martin F."/>
            <person name="Silar P."/>
            <person name="Natvig D.O."/>
            <person name="Lalanne C."/>
            <person name="Gautier V."/>
            <person name="Ament-Velasquez S.L."/>
            <person name="Kruys A."/>
            <person name="Hutchinson M.I."/>
            <person name="Powell A.J."/>
            <person name="Barry K."/>
            <person name="Miller A.N."/>
            <person name="Grigoriev I.V."/>
            <person name="Debuchy R."/>
            <person name="Gladieux P."/>
            <person name="Hiltunen Thoren M."/>
            <person name="Johannesson H."/>
        </authorList>
    </citation>
    <scope>NUCLEOTIDE SEQUENCE</scope>
    <source>
        <strain evidence="2">FGSC 1904</strain>
    </source>
</reference>
<feature type="compositionally biased region" description="Basic and acidic residues" evidence="1">
    <location>
        <begin position="190"/>
        <end position="207"/>
    </location>
</feature>
<feature type="compositionally biased region" description="Basic and acidic residues" evidence="1">
    <location>
        <begin position="284"/>
        <end position="298"/>
    </location>
</feature>
<feature type="compositionally biased region" description="Polar residues" evidence="1">
    <location>
        <begin position="518"/>
        <end position="539"/>
    </location>
</feature>
<organism evidence="2 3">
    <name type="scientific">Sordaria brevicollis</name>
    <dbReference type="NCBI Taxonomy" id="83679"/>
    <lineage>
        <taxon>Eukaryota</taxon>
        <taxon>Fungi</taxon>
        <taxon>Dikarya</taxon>
        <taxon>Ascomycota</taxon>
        <taxon>Pezizomycotina</taxon>
        <taxon>Sordariomycetes</taxon>
        <taxon>Sordariomycetidae</taxon>
        <taxon>Sordariales</taxon>
        <taxon>Sordariaceae</taxon>
        <taxon>Sordaria</taxon>
    </lineage>
</organism>
<dbReference type="AlphaFoldDB" id="A0AAE0PD65"/>
<keyword evidence="3" id="KW-1185">Reference proteome</keyword>
<feature type="compositionally biased region" description="Basic and acidic residues" evidence="1">
    <location>
        <begin position="339"/>
        <end position="353"/>
    </location>
</feature>
<feature type="compositionally biased region" description="Low complexity" evidence="1">
    <location>
        <begin position="655"/>
        <end position="680"/>
    </location>
</feature>
<feature type="region of interest" description="Disordered" evidence="1">
    <location>
        <begin position="39"/>
        <end position="207"/>
    </location>
</feature>
<feature type="compositionally biased region" description="Low complexity" evidence="1">
    <location>
        <begin position="614"/>
        <end position="633"/>
    </location>
</feature>
<accession>A0AAE0PD65</accession>
<gene>
    <name evidence="2" type="ORF">B0T20DRAFT_413209</name>
</gene>
<feature type="compositionally biased region" description="Polar residues" evidence="1">
    <location>
        <begin position="487"/>
        <end position="498"/>
    </location>
</feature>
<feature type="compositionally biased region" description="Low complexity" evidence="1">
    <location>
        <begin position="507"/>
        <end position="517"/>
    </location>
</feature>
<proteinExistence type="predicted"/>
<dbReference type="Proteomes" id="UP001281003">
    <property type="component" value="Unassembled WGS sequence"/>
</dbReference>
<evidence type="ECO:0000313" key="2">
    <source>
        <dbReference type="EMBL" id="KAK3397751.1"/>
    </source>
</evidence>
<protein>
    <submittedName>
        <fullName evidence="2">Uncharacterized protein</fullName>
    </submittedName>
</protein>
<feature type="compositionally biased region" description="Polar residues" evidence="1">
    <location>
        <begin position="568"/>
        <end position="595"/>
    </location>
</feature>
<feature type="region of interest" description="Disordered" evidence="1">
    <location>
        <begin position="565"/>
        <end position="683"/>
    </location>
</feature>
<feature type="region of interest" description="Disordered" evidence="1">
    <location>
        <begin position="320"/>
        <end position="353"/>
    </location>
</feature>
<feature type="region of interest" description="Disordered" evidence="1">
    <location>
        <begin position="486"/>
        <end position="549"/>
    </location>
</feature>
<feature type="region of interest" description="Disordered" evidence="1">
    <location>
        <begin position="225"/>
        <end position="244"/>
    </location>
</feature>
<feature type="compositionally biased region" description="Acidic residues" evidence="1">
    <location>
        <begin position="155"/>
        <end position="171"/>
    </location>
</feature>
<feature type="region of interest" description="Disordered" evidence="1">
    <location>
        <begin position="256"/>
        <end position="308"/>
    </location>
</feature>
<evidence type="ECO:0000313" key="3">
    <source>
        <dbReference type="Proteomes" id="UP001281003"/>
    </source>
</evidence>
<feature type="compositionally biased region" description="Basic and acidic residues" evidence="1">
    <location>
        <begin position="102"/>
        <end position="118"/>
    </location>
</feature>
<feature type="compositionally biased region" description="Acidic residues" evidence="1">
    <location>
        <begin position="299"/>
        <end position="308"/>
    </location>
</feature>
<reference evidence="2" key="2">
    <citation type="submission" date="2023-07" db="EMBL/GenBank/DDBJ databases">
        <authorList>
            <consortium name="Lawrence Berkeley National Laboratory"/>
            <person name="Haridas S."/>
            <person name="Hensen N."/>
            <person name="Bonometti L."/>
            <person name="Westerberg I."/>
            <person name="Brannstrom I.O."/>
            <person name="Guillou S."/>
            <person name="Cros-Aarteil S."/>
            <person name="Calhoun S."/>
            <person name="Kuo A."/>
            <person name="Mondo S."/>
            <person name="Pangilinan J."/>
            <person name="Riley R."/>
            <person name="LaButti K."/>
            <person name="Andreopoulos B."/>
            <person name="Lipzen A."/>
            <person name="Chen C."/>
            <person name="Yanf M."/>
            <person name="Daum C."/>
            <person name="Ng V."/>
            <person name="Clum A."/>
            <person name="Steindorff A."/>
            <person name="Ohm R."/>
            <person name="Martin F."/>
            <person name="Silar P."/>
            <person name="Natvig D."/>
            <person name="Lalanne C."/>
            <person name="Gautier V."/>
            <person name="Ament-velasquez S.L."/>
            <person name="Kruys A."/>
            <person name="Hutchinson M.I."/>
            <person name="Powell A.J."/>
            <person name="Barry K."/>
            <person name="Miller A.N."/>
            <person name="Grigoriev I.V."/>
            <person name="Debuchy R."/>
            <person name="Gladieux P."/>
            <person name="Thoren M.H."/>
            <person name="Johannesson H."/>
        </authorList>
    </citation>
    <scope>NUCLEOTIDE SEQUENCE</scope>
    <source>
        <strain evidence="2">FGSC 1904</strain>
    </source>
</reference>
<feature type="compositionally biased region" description="Basic and acidic residues" evidence="1">
    <location>
        <begin position="225"/>
        <end position="236"/>
    </location>
</feature>
<evidence type="ECO:0000256" key="1">
    <source>
        <dbReference type="SAM" id="MobiDB-lite"/>
    </source>
</evidence>
<name>A0AAE0PD65_SORBR</name>
<sequence length="717" mass="80389">MKGGTHIFLIRIPLSSQILFTIGSELFISHQQQYKQQHFYSKSTTMDAEEPASDPPSTGHSSPSIRSPSNVSQTQTPPTTPMTTRPAVNYSRPLPLHSSDTQTRRPTWEEKGKDREIVQDNDYGEGQGDVNADGKQSQSQLHLHAGQHQYRGAEDEGYDVEGDDSSSEDSEAYSKGAEEDGNSSQGKVTGGKDHNVPEDQENSRNEYTDLFELIRNIAKMRAFDERVGNRAQDDGSGRGGGAGWYHGVRYLGFREFLERDEEEDGAGGTIDEEDEEEVEEGEENDTRETEENKQKEEKDDGYEGEDEYEDELEYVMVKVPGEETDSDDESWCLVEKEDDDSKKDKDKQDNTERDKEVNLKKYDDIENDFWRHYNYRYRHSYTIKIYPSGTTSTSTSNIQPDIIHPLQRPHPQPQQTPDEEEIPLFLPSIRISQPSPRLFNIMLTIPGCKRKDIIVAYDPNANFLRISGVFYSDIFSALADALGKKLSSYSPDTDTESGSYEKKRRAATATGRGAGLTHNTFSDQNRGSDESQAQAQTLTRGRESNKTDLSFEEEMELWLAYNREHDGSSSLKKTPGSTGSLEEDPNSNTESSTHASAGGKEGNEDDDDDRHSHSQSQSRSESRPQSQSQSQSTTEDDFPVARFSKIINFIAADMPAPTTTSSASSSDEPGEQQQQQQQQQSKALVDYKRIKAKLEDGILTVIIPLLFGGELLDNESK</sequence>